<evidence type="ECO:0008006" key="4">
    <source>
        <dbReference type="Google" id="ProtNLM"/>
    </source>
</evidence>
<organism evidence="2 3">
    <name type="scientific">Alteromonas mediterranea</name>
    <dbReference type="NCBI Taxonomy" id="314275"/>
    <lineage>
        <taxon>Bacteria</taxon>
        <taxon>Pseudomonadati</taxon>
        <taxon>Pseudomonadota</taxon>
        <taxon>Gammaproteobacteria</taxon>
        <taxon>Alteromonadales</taxon>
        <taxon>Alteromonadaceae</taxon>
        <taxon>Alteromonas/Salinimonas group</taxon>
        <taxon>Alteromonas</taxon>
    </lineage>
</organism>
<feature type="chain" id="PRO_5042214327" description="ATPase" evidence="1">
    <location>
        <begin position="28"/>
        <end position="212"/>
    </location>
</feature>
<evidence type="ECO:0000256" key="1">
    <source>
        <dbReference type="SAM" id="SignalP"/>
    </source>
</evidence>
<dbReference type="Proteomes" id="UP000182101">
    <property type="component" value="Chromosome"/>
</dbReference>
<feature type="signal peptide" evidence="1">
    <location>
        <begin position="1"/>
        <end position="27"/>
    </location>
</feature>
<dbReference type="EMBL" id="CP018024">
    <property type="protein sequence ID" value="APD89825.1"/>
    <property type="molecule type" value="Genomic_DNA"/>
</dbReference>
<dbReference type="InterPro" id="IPR023393">
    <property type="entry name" value="START-like_dom_sf"/>
</dbReference>
<sequence>MTTITKASKAMLFSSVLGVIFSPSCLAKVNYADNSGFSITNTSESAAPIEAVYSHFIQQVDKWWPKDHTWWKGTLSIDEQAGGCFCEVTQTASAAHMQISYVEPNKKVVMTGGLGPLQEMGISGALTWEFSTMEESASSNEETKRKFSTKTKVTLTYHASGNIHFSGQRASNEDAANLVKVVDKVQAQQLNALTAFTDKQLDEMNKDNAKRQ</sequence>
<dbReference type="Gene3D" id="3.30.530.20">
    <property type="match status" value="1"/>
</dbReference>
<gene>
    <name evidence="2" type="ORF">BM524_08520</name>
</gene>
<evidence type="ECO:0000313" key="2">
    <source>
        <dbReference type="EMBL" id="APD89825.1"/>
    </source>
</evidence>
<accession>A0AAC9JC69</accession>
<proteinExistence type="predicted"/>
<name>A0AAC9JC69_9ALTE</name>
<protein>
    <recommendedName>
        <fullName evidence="4">ATPase</fullName>
    </recommendedName>
</protein>
<dbReference type="RefSeq" id="WP_071959163.1">
    <property type="nucleotide sequence ID" value="NZ_CP018024.1"/>
</dbReference>
<dbReference type="SUPFAM" id="SSF55961">
    <property type="entry name" value="Bet v1-like"/>
    <property type="match status" value="1"/>
</dbReference>
<dbReference type="AlphaFoldDB" id="A0AAC9JC69"/>
<reference evidence="2 3" key="1">
    <citation type="submission" date="2016-11" db="EMBL/GenBank/DDBJ databases">
        <title>Networking in microbes: conjugative elements and plasmids in the genus Alteromonas.</title>
        <authorList>
            <person name="Lopez-Perez M."/>
            <person name="Ramon-Marco N."/>
            <person name="Rodriguez-Valera F."/>
        </authorList>
    </citation>
    <scope>NUCLEOTIDE SEQUENCE [LARGE SCALE GENOMIC DNA]</scope>
    <source>
        <strain evidence="2 3">CP48</strain>
    </source>
</reference>
<keyword evidence="1" id="KW-0732">Signal</keyword>
<evidence type="ECO:0000313" key="3">
    <source>
        <dbReference type="Proteomes" id="UP000182101"/>
    </source>
</evidence>